<dbReference type="AlphaFoldDB" id="A0A2S4KVG8"/>
<dbReference type="Proteomes" id="UP000237481">
    <property type="component" value="Unassembled WGS sequence"/>
</dbReference>
<evidence type="ECO:0000256" key="5">
    <source>
        <dbReference type="PROSITE-ProRule" id="PRU01016"/>
    </source>
</evidence>
<sequence>MPALQEDTVLLISSPTSTARSRAPSVASSCTVVDEASQRFEAEHIFDDDVIDLTEDSDTTGNHALRDGELSLEQLQIRGQPFSRGDIVELKPESTYVGIYPVDFLEVKAVLRNRTADPKLRGVPLTRTRNMAGKLPKKLNEVCTILHINRGDRETTDGNPICFDVGPDLVVKKRTLVVTNAVYPEHRSPRTVVSNASVGDRERQRHRTERRGVLVCRWRLKVYFTVHGRKTQPQEEALERIPASDVSDSRYRISDETLCNRWRGGRVKGGSWSGGQHNDLIDLDAVSRTSAAGYSGTRGSQQKYTVFDAFSGAGGVSRGAQSAGFKIQYAVDKSPDVWNTYRLNFPEVILYGMAVDKFIQTTRSEFIRVDVLHLSPPCQYFSPAHTHNSVHDDENIFALFGCNQLINKSRPRIITVEQTFGITHGKHVKYLRALIGDFTQFGYSVRWRVVRLCTWGSAQDRKRLVVIAAAPGERLPPFPRATHSENGAPDGCKPFTTFRQAISGIRQGDDLHDTRAVRHFQPRRAPFDSNRLTGTITTGSGDMYYPDGTRDLTLREYACLQGFPCHHGFVGNKTSIRRQIGNAFPPNTVMVLYNHLQEWLLKEDGMRAYQPSVGDVLAVDDDDVNSASASGVTERSGAVSSPSMMDVMEMDLVETDDDAVRISRGQFERRAGVIDLT</sequence>
<dbReference type="PANTHER" id="PTHR10629:SF52">
    <property type="entry name" value="DNA (CYTOSINE-5)-METHYLTRANSFERASE 1"/>
    <property type="match status" value="1"/>
</dbReference>
<dbReference type="GO" id="GO:0005634">
    <property type="term" value="C:nucleus"/>
    <property type="evidence" value="ECO:0007669"/>
    <property type="project" value="TreeGrafter"/>
</dbReference>
<dbReference type="InterPro" id="IPR029063">
    <property type="entry name" value="SAM-dependent_MTases_sf"/>
</dbReference>
<proteinExistence type="inferred from homology"/>
<keyword evidence="3 5" id="KW-0808">Transferase</keyword>
<dbReference type="STRING" id="94208.A0A2S4KVG8"/>
<dbReference type="PROSITE" id="PS51679">
    <property type="entry name" value="SAM_MT_C5"/>
    <property type="match status" value="1"/>
</dbReference>
<organism evidence="6 7">
    <name type="scientific">Tolypocladium paradoxum</name>
    <dbReference type="NCBI Taxonomy" id="94208"/>
    <lineage>
        <taxon>Eukaryota</taxon>
        <taxon>Fungi</taxon>
        <taxon>Dikarya</taxon>
        <taxon>Ascomycota</taxon>
        <taxon>Pezizomycotina</taxon>
        <taxon>Sordariomycetes</taxon>
        <taxon>Hypocreomycetidae</taxon>
        <taxon>Hypocreales</taxon>
        <taxon>Ophiocordycipitaceae</taxon>
        <taxon>Tolypocladium</taxon>
    </lineage>
</organism>
<keyword evidence="2 5" id="KW-0489">Methyltransferase</keyword>
<evidence type="ECO:0000256" key="4">
    <source>
        <dbReference type="ARBA" id="ARBA00022691"/>
    </source>
</evidence>
<name>A0A2S4KVG8_9HYPO</name>
<dbReference type="SUPFAM" id="SSF53335">
    <property type="entry name" value="S-adenosyl-L-methionine-dependent methyltransferases"/>
    <property type="match status" value="1"/>
</dbReference>
<keyword evidence="7" id="KW-1185">Reference proteome</keyword>
<dbReference type="EMBL" id="PKSG01000565">
    <property type="protein sequence ID" value="POR34179.1"/>
    <property type="molecule type" value="Genomic_DNA"/>
</dbReference>
<evidence type="ECO:0000313" key="7">
    <source>
        <dbReference type="Proteomes" id="UP000237481"/>
    </source>
</evidence>
<evidence type="ECO:0000256" key="3">
    <source>
        <dbReference type="ARBA" id="ARBA00022679"/>
    </source>
</evidence>
<comment type="caution">
    <text evidence="6">The sequence shown here is derived from an EMBL/GenBank/DDBJ whole genome shotgun (WGS) entry which is preliminary data.</text>
</comment>
<keyword evidence="4 5" id="KW-0949">S-adenosyl-L-methionine</keyword>
<dbReference type="Pfam" id="PF00145">
    <property type="entry name" value="DNA_methylase"/>
    <property type="match status" value="2"/>
</dbReference>
<dbReference type="GO" id="GO:0044027">
    <property type="term" value="P:negative regulation of gene expression via chromosomal CpG island methylation"/>
    <property type="evidence" value="ECO:0007669"/>
    <property type="project" value="TreeGrafter"/>
</dbReference>
<dbReference type="InterPro" id="IPR050390">
    <property type="entry name" value="C5-Methyltransferase"/>
</dbReference>
<dbReference type="GO" id="GO:0003886">
    <property type="term" value="F:DNA (cytosine-5-)-methyltransferase activity"/>
    <property type="evidence" value="ECO:0007669"/>
    <property type="project" value="UniProtKB-EC"/>
</dbReference>
<comment type="similarity">
    <text evidence="5">Belongs to the class I-like SAM-binding methyltransferase superfamily. C5-methyltransferase family.</text>
</comment>
<evidence type="ECO:0000313" key="6">
    <source>
        <dbReference type="EMBL" id="POR34179.1"/>
    </source>
</evidence>
<dbReference type="PANTHER" id="PTHR10629">
    <property type="entry name" value="CYTOSINE-SPECIFIC METHYLTRANSFERASE"/>
    <property type="match status" value="1"/>
</dbReference>
<evidence type="ECO:0000256" key="1">
    <source>
        <dbReference type="ARBA" id="ARBA00011975"/>
    </source>
</evidence>
<dbReference type="Gene3D" id="3.40.50.150">
    <property type="entry name" value="Vaccinia Virus protein VP39"/>
    <property type="match status" value="1"/>
</dbReference>
<dbReference type="InterPro" id="IPR001525">
    <property type="entry name" value="C5_MeTfrase"/>
</dbReference>
<feature type="active site" evidence="5">
    <location>
        <position position="378"/>
    </location>
</feature>
<protein>
    <recommendedName>
        <fullName evidence="1">DNA (cytosine-5-)-methyltransferase</fullName>
        <ecNumber evidence="1">2.1.1.37</ecNumber>
    </recommendedName>
</protein>
<dbReference type="PRINTS" id="PR00105">
    <property type="entry name" value="C5METTRFRASE"/>
</dbReference>
<evidence type="ECO:0000256" key="2">
    <source>
        <dbReference type="ARBA" id="ARBA00022603"/>
    </source>
</evidence>
<reference evidence="6 7" key="1">
    <citation type="submission" date="2018-01" db="EMBL/GenBank/DDBJ databases">
        <title>Harnessing the power of phylogenomics to disentangle the directionality and signatures of interkingdom host jumping in the parasitic fungal genus Tolypocladium.</title>
        <authorList>
            <person name="Quandt C.A."/>
            <person name="Patterson W."/>
            <person name="Spatafora J.W."/>
        </authorList>
    </citation>
    <scope>NUCLEOTIDE SEQUENCE [LARGE SCALE GENOMIC DNA]</scope>
    <source>
        <strain evidence="6 7">NRBC 100945</strain>
    </source>
</reference>
<dbReference type="GO" id="GO:0003677">
    <property type="term" value="F:DNA binding"/>
    <property type="evidence" value="ECO:0007669"/>
    <property type="project" value="TreeGrafter"/>
</dbReference>
<dbReference type="EC" id="2.1.1.37" evidence="1"/>
<gene>
    <name evidence="6" type="ORF">TPAR_05630</name>
</gene>
<dbReference type="Gene3D" id="3.90.120.10">
    <property type="entry name" value="DNA Methylase, subunit A, domain 2"/>
    <property type="match status" value="1"/>
</dbReference>
<dbReference type="OrthoDB" id="414133at2759"/>
<accession>A0A2S4KVG8</accession>
<dbReference type="GO" id="GO:0032259">
    <property type="term" value="P:methylation"/>
    <property type="evidence" value="ECO:0007669"/>
    <property type="project" value="UniProtKB-KW"/>
</dbReference>